<dbReference type="PANTHER" id="PTHR12499">
    <property type="entry name" value="OPTIC ATROPHY 3 PROTEIN OPA3"/>
    <property type="match status" value="1"/>
</dbReference>
<accession>A0A2I0AZT7</accession>
<keyword evidence="3" id="KW-1185">Reference proteome</keyword>
<evidence type="ECO:0000313" key="3">
    <source>
        <dbReference type="Proteomes" id="UP000236161"/>
    </source>
</evidence>
<proteinExistence type="predicted"/>
<evidence type="ECO:0000313" key="2">
    <source>
        <dbReference type="EMBL" id="PKA61051.1"/>
    </source>
</evidence>
<dbReference type="Pfam" id="PF07047">
    <property type="entry name" value="OPA3"/>
    <property type="match status" value="1"/>
</dbReference>
<dbReference type="PANTHER" id="PTHR12499:SF22">
    <property type="entry name" value="OS02G0312500 PROTEIN"/>
    <property type="match status" value="1"/>
</dbReference>
<dbReference type="Proteomes" id="UP000236161">
    <property type="component" value="Unassembled WGS sequence"/>
</dbReference>
<name>A0A2I0AZT7_9ASPA</name>
<evidence type="ECO:0008006" key="4">
    <source>
        <dbReference type="Google" id="ProtNLM"/>
    </source>
</evidence>
<dbReference type="EMBL" id="KZ451932">
    <property type="protein sequence ID" value="PKA61051.1"/>
    <property type="molecule type" value="Genomic_DNA"/>
</dbReference>
<keyword evidence="1" id="KW-0175">Coiled coil</keyword>
<dbReference type="InterPro" id="IPR010754">
    <property type="entry name" value="OPA3-like"/>
</dbReference>
<protein>
    <recommendedName>
        <fullName evidence="4">OPA3-like protein</fullName>
    </recommendedName>
</protein>
<reference evidence="2 3" key="1">
    <citation type="journal article" date="2017" name="Nature">
        <title>The Apostasia genome and the evolution of orchids.</title>
        <authorList>
            <person name="Zhang G.Q."/>
            <person name="Liu K.W."/>
            <person name="Li Z."/>
            <person name="Lohaus R."/>
            <person name="Hsiao Y.Y."/>
            <person name="Niu S.C."/>
            <person name="Wang J.Y."/>
            <person name="Lin Y.C."/>
            <person name="Xu Q."/>
            <person name="Chen L.J."/>
            <person name="Yoshida K."/>
            <person name="Fujiwara S."/>
            <person name="Wang Z.W."/>
            <person name="Zhang Y.Q."/>
            <person name="Mitsuda N."/>
            <person name="Wang M."/>
            <person name="Liu G.H."/>
            <person name="Pecoraro L."/>
            <person name="Huang H.X."/>
            <person name="Xiao X.J."/>
            <person name="Lin M."/>
            <person name="Wu X.Y."/>
            <person name="Wu W.L."/>
            <person name="Chen Y.Y."/>
            <person name="Chang S.B."/>
            <person name="Sakamoto S."/>
            <person name="Ohme-Takagi M."/>
            <person name="Yagi M."/>
            <person name="Zeng S.J."/>
            <person name="Shen C.Y."/>
            <person name="Yeh C.M."/>
            <person name="Luo Y.B."/>
            <person name="Tsai W.C."/>
            <person name="Van de Peer Y."/>
            <person name="Liu Z.J."/>
        </authorList>
    </citation>
    <scope>NUCLEOTIDE SEQUENCE [LARGE SCALE GENOMIC DNA]</scope>
    <source>
        <strain evidence="3">cv. Shenzhen</strain>
        <tissue evidence="2">Stem</tissue>
    </source>
</reference>
<dbReference type="OrthoDB" id="2129069at2759"/>
<dbReference type="GO" id="GO:0019216">
    <property type="term" value="P:regulation of lipid metabolic process"/>
    <property type="evidence" value="ECO:0007669"/>
    <property type="project" value="TreeGrafter"/>
</dbReference>
<dbReference type="AlphaFoldDB" id="A0A2I0AZT7"/>
<sequence>MVLPFVKLGILALRTLSKPIASRLKLQASVHPRFRGLIVNLAQVNHRFSTTLQRHIYGHSTDVEIRPLNEEKAIQAATDLIGELFVFSVAGGAIIFEVQRSSRSEAKKEELRRQELETLKKKEEDIAREVEILKQKLSEMEKSSKIWGLFSTFHSNAMVTSKAAAVPS</sequence>
<gene>
    <name evidence="2" type="ORF">AXF42_Ash005947</name>
</gene>
<feature type="coiled-coil region" evidence="1">
    <location>
        <begin position="106"/>
        <end position="143"/>
    </location>
</feature>
<organism evidence="2 3">
    <name type="scientific">Apostasia shenzhenica</name>
    <dbReference type="NCBI Taxonomy" id="1088818"/>
    <lineage>
        <taxon>Eukaryota</taxon>
        <taxon>Viridiplantae</taxon>
        <taxon>Streptophyta</taxon>
        <taxon>Embryophyta</taxon>
        <taxon>Tracheophyta</taxon>
        <taxon>Spermatophyta</taxon>
        <taxon>Magnoliopsida</taxon>
        <taxon>Liliopsida</taxon>
        <taxon>Asparagales</taxon>
        <taxon>Orchidaceae</taxon>
        <taxon>Apostasioideae</taxon>
        <taxon>Apostasia</taxon>
    </lineage>
</organism>
<dbReference type="GO" id="GO:0005739">
    <property type="term" value="C:mitochondrion"/>
    <property type="evidence" value="ECO:0007669"/>
    <property type="project" value="TreeGrafter"/>
</dbReference>
<evidence type="ECO:0000256" key="1">
    <source>
        <dbReference type="SAM" id="Coils"/>
    </source>
</evidence>